<dbReference type="HOGENOM" id="CLU_1909705_0_0_1"/>
<dbReference type="Gene3D" id="2.170.150.80">
    <property type="entry name" value="NAC domain"/>
    <property type="match status" value="1"/>
</dbReference>
<dbReference type="AlphaFoldDB" id="A0A0D9X5M1"/>
<keyword evidence="2" id="KW-0238">DNA-binding</keyword>
<keyword evidence="1" id="KW-0805">Transcription regulation</keyword>
<evidence type="ECO:0000313" key="6">
    <source>
        <dbReference type="EnsemblPlants" id="LPERR08G06220.1"/>
    </source>
</evidence>
<keyword evidence="3" id="KW-0804">Transcription</keyword>
<keyword evidence="4" id="KW-0539">Nucleus</keyword>
<evidence type="ECO:0000256" key="3">
    <source>
        <dbReference type="ARBA" id="ARBA00023163"/>
    </source>
</evidence>
<evidence type="ECO:0000256" key="4">
    <source>
        <dbReference type="ARBA" id="ARBA00023242"/>
    </source>
</evidence>
<accession>A0A0D9X5M1</accession>
<dbReference type="Proteomes" id="UP000032180">
    <property type="component" value="Chromosome 8"/>
</dbReference>
<reference evidence="6" key="3">
    <citation type="submission" date="2015-04" db="UniProtKB">
        <authorList>
            <consortium name="EnsemblPlants"/>
        </authorList>
    </citation>
    <scope>IDENTIFICATION</scope>
</reference>
<dbReference type="Pfam" id="PF02365">
    <property type="entry name" value="NAM"/>
    <property type="match status" value="1"/>
</dbReference>
<reference evidence="6 7" key="1">
    <citation type="submission" date="2012-08" db="EMBL/GenBank/DDBJ databases">
        <title>Oryza genome evolution.</title>
        <authorList>
            <person name="Wing R.A."/>
        </authorList>
    </citation>
    <scope>NUCLEOTIDE SEQUENCE</scope>
</reference>
<organism evidence="6 7">
    <name type="scientific">Leersia perrieri</name>
    <dbReference type="NCBI Taxonomy" id="77586"/>
    <lineage>
        <taxon>Eukaryota</taxon>
        <taxon>Viridiplantae</taxon>
        <taxon>Streptophyta</taxon>
        <taxon>Embryophyta</taxon>
        <taxon>Tracheophyta</taxon>
        <taxon>Spermatophyta</taxon>
        <taxon>Magnoliopsida</taxon>
        <taxon>Liliopsida</taxon>
        <taxon>Poales</taxon>
        <taxon>Poaceae</taxon>
        <taxon>BOP clade</taxon>
        <taxon>Oryzoideae</taxon>
        <taxon>Oryzeae</taxon>
        <taxon>Oryzinae</taxon>
        <taxon>Leersia</taxon>
    </lineage>
</organism>
<dbReference type="GO" id="GO:0006355">
    <property type="term" value="P:regulation of DNA-templated transcription"/>
    <property type="evidence" value="ECO:0007669"/>
    <property type="project" value="InterPro"/>
</dbReference>
<dbReference type="EnsemblPlants" id="LPERR08G06220.1">
    <property type="protein sequence ID" value="LPERR08G06220.1"/>
    <property type="gene ID" value="LPERR08G06220"/>
</dbReference>
<proteinExistence type="predicted"/>
<name>A0A0D9X5M1_9ORYZ</name>
<dbReference type="InterPro" id="IPR003441">
    <property type="entry name" value="NAC-dom"/>
</dbReference>
<evidence type="ECO:0000259" key="5">
    <source>
        <dbReference type="Pfam" id="PF02365"/>
    </source>
</evidence>
<feature type="domain" description="NAC" evidence="5">
    <location>
        <begin position="19"/>
        <end position="119"/>
    </location>
</feature>
<sequence length="133" mass="15199">MMHATGGGSNLPFGSAKTTVANLVCHYLYRHAINLPLPFITDINIMHHKPWDIVQLYFFMRKEIKFLVATIATVSPVTGFGDRYAKRSPVYYNPRDGRYNMLVGMKHTLTFYYGKDSLQSALMGHEIILPRKC</sequence>
<dbReference type="InterPro" id="IPR036093">
    <property type="entry name" value="NAC_dom_sf"/>
</dbReference>
<evidence type="ECO:0000256" key="2">
    <source>
        <dbReference type="ARBA" id="ARBA00023125"/>
    </source>
</evidence>
<evidence type="ECO:0000256" key="1">
    <source>
        <dbReference type="ARBA" id="ARBA00023015"/>
    </source>
</evidence>
<dbReference type="GO" id="GO:0003677">
    <property type="term" value="F:DNA binding"/>
    <property type="evidence" value="ECO:0007669"/>
    <property type="project" value="UniProtKB-KW"/>
</dbReference>
<evidence type="ECO:0000313" key="7">
    <source>
        <dbReference type="Proteomes" id="UP000032180"/>
    </source>
</evidence>
<protein>
    <recommendedName>
        <fullName evidence="5">NAC domain-containing protein</fullName>
    </recommendedName>
</protein>
<dbReference type="SUPFAM" id="SSF101941">
    <property type="entry name" value="NAC domain"/>
    <property type="match status" value="1"/>
</dbReference>
<dbReference type="Gramene" id="LPERR08G06220.1">
    <property type="protein sequence ID" value="LPERR08G06220.1"/>
    <property type="gene ID" value="LPERR08G06220"/>
</dbReference>
<reference evidence="7" key="2">
    <citation type="submission" date="2013-12" db="EMBL/GenBank/DDBJ databases">
        <authorList>
            <person name="Yu Y."/>
            <person name="Lee S."/>
            <person name="de Baynast K."/>
            <person name="Wissotski M."/>
            <person name="Liu L."/>
            <person name="Talag J."/>
            <person name="Goicoechea J."/>
            <person name="Angelova A."/>
            <person name="Jetty R."/>
            <person name="Kudrna D."/>
            <person name="Golser W."/>
            <person name="Rivera L."/>
            <person name="Zhang J."/>
            <person name="Wing R."/>
        </authorList>
    </citation>
    <scope>NUCLEOTIDE SEQUENCE</scope>
</reference>
<keyword evidence="7" id="KW-1185">Reference proteome</keyword>